<accession>A0AAD9C1H5</accession>
<evidence type="ECO:0000256" key="1">
    <source>
        <dbReference type="SAM" id="MobiDB-lite"/>
    </source>
</evidence>
<evidence type="ECO:0000313" key="3">
    <source>
        <dbReference type="Proteomes" id="UP001228049"/>
    </source>
</evidence>
<keyword evidence="3" id="KW-1185">Reference proteome</keyword>
<sequence>MASLLLGLSMDSLDSFSAGDLFGCIPSRRHLCVVLDLVRFAYTPCDRLDRSCGLKKRSPSKGCDELSPSQGRGLRCSPLGSQELRTGKERTLLHLFFSTESSICINKDCNLVDLVQ</sequence>
<comment type="caution">
    <text evidence="2">The sequence shown here is derived from an EMBL/GenBank/DDBJ whole genome shotgun (WGS) entry which is preliminary data.</text>
</comment>
<gene>
    <name evidence="2" type="ORF">KUDE01_019501</name>
</gene>
<dbReference type="Proteomes" id="UP001228049">
    <property type="component" value="Unassembled WGS sequence"/>
</dbReference>
<proteinExistence type="predicted"/>
<organism evidence="2 3">
    <name type="scientific">Dissostichus eleginoides</name>
    <name type="common">Patagonian toothfish</name>
    <name type="synonym">Dissostichus amissus</name>
    <dbReference type="NCBI Taxonomy" id="100907"/>
    <lineage>
        <taxon>Eukaryota</taxon>
        <taxon>Metazoa</taxon>
        <taxon>Chordata</taxon>
        <taxon>Craniata</taxon>
        <taxon>Vertebrata</taxon>
        <taxon>Euteleostomi</taxon>
        <taxon>Actinopterygii</taxon>
        <taxon>Neopterygii</taxon>
        <taxon>Teleostei</taxon>
        <taxon>Neoteleostei</taxon>
        <taxon>Acanthomorphata</taxon>
        <taxon>Eupercaria</taxon>
        <taxon>Perciformes</taxon>
        <taxon>Notothenioidei</taxon>
        <taxon>Nototheniidae</taxon>
        <taxon>Dissostichus</taxon>
    </lineage>
</organism>
<feature type="region of interest" description="Disordered" evidence="1">
    <location>
        <begin position="54"/>
        <end position="73"/>
    </location>
</feature>
<dbReference type="AlphaFoldDB" id="A0AAD9C1H5"/>
<protein>
    <submittedName>
        <fullName evidence="2">Chaperone protein DnaK</fullName>
    </submittedName>
</protein>
<name>A0AAD9C1H5_DISEL</name>
<dbReference type="EMBL" id="JASDAP010000011">
    <property type="protein sequence ID" value="KAK1894040.1"/>
    <property type="molecule type" value="Genomic_DNA"/>
</dbReference>
<evidence type="ECO:0000313" key="2">
    <source>
        <dbReference type="EMBL" id="KAK1894040.1"/>
    </source>
</evidence>
<reference evidence="2" key="1">
    <citation type="submission" date="2023-04" db="EMBL/GenBank/DDBJ databases">
        <title>Chromosome-level genome of Chaenocephalus aceratus.</title>
        <authorList>
            <person name="Park H."/>
        </authorList>
    </citation>
    <scope>NUCLEOTIDE SEQUENCE</scope>
    <source>
        <strain evidence="2">DE</strain>
        <tissue evidence="2">Muscle</tissue>
    </source>
</reference>